<proteinExistence type="inferred from homology"/>
<evidence type="ECO:0000313" key="9">
    <source>
        <dbReference type="Proteomes" id="UP000198793"/>
    </source>
</evidence>
<keyword evidence="5 7" id="KW-1133">Transmembrane helix</keyword>
<evidence type="ECO:0000256" key="2">
    <source>
        <dbReference type="ARBA" id="ARBA00006679"/>
    </source>
</evidence>
<evidence type="ECO:0000256" key="4">
    <source>
        <dbReference type="ARBA" id="ARBA00022692"/>
    </source>
</evidence>
<dbReference type="PANTHER" id="PTHR33452">
    <property type="entry name" value="OXIDOREDUCTASE CATD-RELATED"/>
    <property type="match status" value="1"/>
</dbReference>
<dbReference type="RefSeq" id="WP_090669197.1">
    <property type="nucleotide sequence ID" value="NZ_FNIT01000001.1"/>
</dbReference>
<evidence type="ECO:0000313" key="8">
    <source>
        <dbReference type="EMBL" id="SDN71002.1"/>
    </source>
</evidence>
<dbReference type="STRING" id="1166073.SAMN05192530_101849"/>
<dbReference type="Pfam" id="PF07681">
    <property type="entry name" value="DoxX"/>
    <property type="match status" value="1"/>
</dbReference>
<evidence type="ECO:0000256" key="6">
    <source>
        <dbReference type="ARBA" id="ARBA00023136"/>
    </source>
</evidence>
<evidence type="ECO:0000256" key="3">
    <source>
        <dbReference type="ARBA" id="ARBA00022475"/>
    </source>
</evidence>
<dbReference type="AlphaFoldDB" id="A0A1H0DLH5"/>
<dbReference type="GO" id="GO:0005886">
    <property type="term" value="C:plasma membrane"/>
    <property type="evidence" value="ECO:0007669"/>
    <property type="project" value="UniProtKB-SubCell"/>
</dbReference>
<feature type="transmembrane region" description="Helical" evidence="7">
    <location>
        <begin position="38"/>
        <end position="62"/>
    </location>
</feature>
<keyword evidence="3" id="KW-1003">Cell membrane</keyword>
<feature type="transmembrane region" description="Helical" evidence="7">
    <location>
        <begin position="69"/>
        <end position="88"/>
    </location>
</feature>
<keyword evidence="9" id="KW-1185">Reference proteome</keyword>
<dbReference type="PANTHER" id="PTHR33452:SF1">
    <property type="entry name" value="INNER MEMBRANE PROTEIN YPHA-RELATED"/>
    <property type="match status" value="1"/>
</dbReference>
<feature type="transmembrane region" description="Helical" evidence="7">
    <location>
        <begin position="94"/>
        <end position="116"/>
    </location>
</feature>
<dbReference type="EMBL" id="FNIT01000001">
    <property type="protein sequence ID" value="SDN71002.1"/>
    <property type="molecule type" value="Genomic_DNA"/>
</dbReference>
<comment type="similarity">
    <text evidence="2">Belongs to the DoxX family.</text>
</comment>
<keyword evidence="4 7" id="KW-0812">Transmembrane</keyword>
<dbReference type="InterPro" id="IPR051907">
    <property type="entry name" value="DoxX-like_oxidoreductase"/>
</dbReference>
<dbReference type="InterPro" id="IPR032808">
    <property type="entry name" value="DoxX"/>
</dbReference>
<evidence type="ECO:0000256" key="5">
    <source>
        <dbReference type="ARBA" id="ARBA00022989"/>
    </source>
</evidence>
<comment type="subcellular location">
    <subcellularLocation>
        <location evidence="1">Cell membrane</location>
        <topology evidence="1">Multi-pass membrane protein</topology>
    </subcellularLocation>
</comment>
<name>A0A1H0DLH5_9HYPH</name>
<sequence>MNPAVLLLARILLSILFIVSGFSKLTGAAGFAGYLGSLGVPGGVAMAYLVGALEFFGGLAILVGFQTRIVAYVLAAFCVATGLLAHLGPDQSTALMKNIGLCGGFLALAAAGAGAYSVDARSGRAGASLARA</sequence>
<reference evidence="8 9" key="1">
    <citation type="submission" date="2016-10" db="EMBL/GenBank/DDBJ databases">
        <authorList>
            <person name="de Groot N.N."/>
        </authorList>
    </citation>
    <scope>NUCLEOTIDE SEQUENCE [LARGE SCALE GENOMIC DNA]</scope>
    <source>
        <strain evidence="9">L7-484,KACC 16230,DSM 25025</strain>
    </source>
</reference>
<accession>A0A1H0DLH5</accession>
<protein>
    <submittedName>
        <fullName evidence="8">Putative oxidoreductase</fullName>
    </submittedName>
</protein>
<gene>
    <name evidence="8" type="ORF">SAMN05192530_101849</name>
</gene>
<evidence type="ECO:0000256" key="1">
    <source>
        <dbReference type="ARBA" id="ARBA00004651"/>
    </source>
</evidence>
<dbReference type="Proteomes" id="UP000198793">
    <property type="component" value="Unassembled WGS sequence"/>
</dbReference>
<dbReference type="OrthoDB" id="9810206at2"/>
<keyword evidence="6 7" id="KW-0472">Membrane</keyword>
<evidence type="ECO:0000256" key="7">
    <source>
        <dbReference type="SAM" id="Phobius"/>
    </source>
</evidence>
<organism evidence="8 9">
    <name type="scientific">Aureimonas jatrophae</name>
    <dbReference type="NCBI Taxonomy" id="1166073"/>
    <lineage>
        <taxon>Bacteria</taxon>
        <taxon>Pseudomonadati</taxon>
        <taxon>Pseudomonadota</taxon>
        <taxon>Alphaproteobacteria</taxon>
        <taxon>Hyphomicrobiales</taxon>
        <taxon>Aurantimonadaceae</taxon>
        <taxon>Aureimonas</taxon>
    </lineage>
</organism>